<evidence type="ECO:0000256" key="3">
    <source>
        <dbReference type="ARBA" id="ARBA00011235"/>
    </source>
</evidence>
<evidence type="ECO:0000256" key="15">
    <source>
        <dbReference type="SAM" id="MobiDB-lite"/>
    </source>
</evidence>
<dbReference type="FunFam" id="1.10.418.10:FF:000020">
    <property type="entry name" value="Cytospin-A isoform 1"/>
    <property type="match status" value="1"/>
</dbReference>
<dbReference type="OrthoDB" id="21607at2759"/>
<comment type="similarity">
    <text evidence="2 13">Belongs to the cytospin-A family.</text>
</comment>
<dbReference type="PANTHER" id="PTHR23167">
    <property type="entry name" value="CALPONIN HOMOLOGY DOMAIN-CONTAINING PROTEIN DDB_G0272472-RELATED"/>
    <property type="match status" value="1"/>
</dbReference>
<comment type="subcellular location">
    <subcellularLocation>
        <location evidence="1 13">Cytoplasm</location>
        <location evidence="1 13">Cytoskeleton</location>
        <location evidence="1 13">Spindle</location>
    </subcellularLocation>
    <subcellularLocation>
        <location evidence="13">Cytoplasm</location>
        <location evidence="13">Cytoskeleton</location>
    </subcellularLocation>
    <subcellularLocation>
        <location evidence="13">Cell junction</location>
        <location evidence="13">Gap junction</location>
    </subcellularLocation>
</comment>
<feature type="region of interest" description="Disordered" evidence="15">
    <location>
        <begin position="917"/>
        <end position="974"/>
    </location>
</feature>
<feature type="coiled-coil region" evidence="14">
    <location>
        <begin position="514"/>
        <end position="806"/>
    </location>
</feature>
<sequence length="1090" mass="121454">MKKTSRSVGSVPKVSGISKTQAADKTKPENSSSASSGGKLVKPGTAAALSKTKSSDDLLAGMAGGVTVTNGVRGKKSTCPSAAPSAPAPAMTTVESKSKTSTGTSSSTRRSTSTGNKESSSTRERLRERTRLNQSKKLPSAGQGAHDVALAKRSRSRTATECDVRMSKSKSDNQISDRAALEAKVKDLLTLAKTKDVEIFHLRSELRDMRAQLGISEDHSEGGERTEEKEAATAHQPTDVESTLLQLQEQNAAIREELNQLKNENRMLKDRLNALGFSLEQRLDHSEKLFGYQSLSPEITPGNQSDGGGTLTSSVEGSAPGSVEDLLSQDESTLMDHQHSNSLDNLDSECSEVYQPLTSSDDALDAPSSSESEGIPSIERSRKGSSGNASEVSVACLTERIHQMEENQHSTSEELQATLQELADLQQITQELNSENERLGEEKVILMESLCQQSDKLEHFGRQIEYFRSLLDEHHISYVIDEDVKSGRYMELEQRYMDLAENTRFEREQLLGVQQHLSNTLKMAEQDNKEAQEMIGALKERNHHMERIVESEQKGKAALAATLEEFKATVATDQIEMNRLKAQLENEKQKVAELYSIHNSGDKSDIQDLLESVRLDKEKAETLASSLQEDLAHTRNDANRLQDTIAKVEDEYRAFQEEAKKQIEDLNMTLEKLRSELEEKETERSDMKETIFELEDEVEQHRAVKLHDNLIISDLENTVKKLQDQKHDMEREIKTLHRRLREESAEWRQFQADLQTAVVIANDIKSEAQEEIGDLKRRLHEAQEKNEKLTKELEEIKSRKQEEERGRVYNYMNAVERDLAALRQGMGLSRRSSTSSEPTPTVKTLIKSFDSASQVPSPAAAAIPRTPLSPSPMKTPPAAAVSPMQRHSISGPISTSKPLTALTDKRPNYGEIPVQVSRRSSEEMKRDVSAPEGASPASLMAMGATSPQLSLSSSPTASVTPTTRSRIREERKDPLSALAREYGGSKRNALLKWCQKKTEGYQNIDITNFSSSWNDGLAFCALLHTYLPAHIPYQELNSQDKRRNFTLAFQAAESVGIKSTLDINEMVRTERPDWQNVMLYVTAIYKYFET</sequence>
<dbReference type="Gene3D" id="1.10.418.10">
    <property type="entry name" value="Calponin-like domain"/>
    <property type="match status" value="1"/>
</dbReference>
<feature type="compositionally biased region" description="Polar residues" evidence="15">
    <location>
        <begin position="887"/>
        <end position="898"/>
    </location>
</feature>
<feature type="compositionally biased region" description="Low complexity" evidence="15">
    <location>
        <begin position="944"/>
        <end position="964"/>
    </location>
</feature>
<dbReference type="GO" id="GO:0005921">
    <property type="term" value="C:gap junction"/>
    <property type="evidence" value="ECO:0007669"/>
    <property type="project" value="UniProtKB-SubCell"/>
</dbReference>
<feature type="coiled-coil region" evidence="14">
    <location>
        <begin position="401"/>
        <end position="442"/>
    </location>
</feature>
<keyword evidence="8 13" id="KW-0965">Cell junction</keyword>
<dbReference type="CDD" id="cd21199">
    <property type="entry name" value="CH_CYTS"/>
    <property type="match status" value="1"/>
</dbReference>
<feature type="compositionally biased region" description="Basic and acidic residues" evidence="15">
    <location>
        <begin position="919"/>
        <end position="929"/>
    </location>
</feature>
<feature type="compositionally biased region" description="Low complexity" evidence="15">
    <location>
        <begin position="359"/>
        <end position="378"/>
    </location>
</feature>
<feature type="compositionally biased region" description="Polar residues" evidence="15">
    <location>
        <begin position="294"/>
        <end position="304"/>
    </location>
</feature>
<feature type="region of interest" description="Disordered" evidence="15">
    <location>
        <begin position="1"/>
        <end position="177"/>
    </location>
</feature>
<feature type="compositionally biased region" description="Basic and acidic residues" evidence="15">
    <location>
        <begin position="158"/>
        <end position="171"/>
    </location>
</feature>
<dbReference type="OMA" id="AMNSVET"/>
<feature type="region of interest" description="Disordered" evidence="15">
    <location>
        <begin position="887"/>
        <end position="906"/>
    </location>
</feature>
<dbReference type="RefSeq" id="XP_013838572.1">
    <property type="nucleotide sequence ID" value="XM_013983118.2"/>
</dbReference>
<dbReference type="GeneID" id="100519740"/>
<evidence type="ECO:0000256" key="4">
    <source>
        <dbReference type="ARBA" id="ARBA00015657"/>
    </source>
</evidence>
<dbReference type="ExpressionAtlas" id="A0A4X1V4F2">
    <property type="expression patterns" value="baseline and differential"/>
</dbReference>
<dbReference type="GO" id="GO:0005737">
    <property type="term" value="C:cytoplasm"/>
    <property type="evidence" value="ECO:0007669"/>
    <property type="project" value="UniProtKB-UniRule"/>
</dbReference>
<evidence type="ECO:0000256" key="10">
    <source>
        <dbReference type="ARBA" id="ARBA00023212"/>
    </source>
</evidence>
<dbReference type="SMART" id="SM00033">
    <property type="entry name" value="CH"/>
    <property type="match status" value="1"/>
</dbReference>
<evidence type="ECO:0000256" key="12">
    <source>
        <dbReference type="ARBA" id="ARBA00025131"/>
    </source>
</evidence>
<comment type="function">
    <text evidence="12 13">Involved in cytokinesis and spindle organization. May play a role in actin cytoskeleton organization and microtubule stabilization and hence required for proper cell adhesion and migration.</text>
</comment>
<accession>A0A287A9V0</accession>
<evidence type="ECO:0000256" key="5">
    <source>
        <dbReference type="ARBA" id="ARBA00022490"/>
    </source>
</evidence>
<keyword evidence="10 13" id="KW-0206">Cytoskeleton</keyword>
<proteinExistence type="inferred from homology"/>
<dbReference type="InterPro" id="IPR050540">
    <property type="entry name" value="F-actin_Monoox_Mical"/>
</dbReference>
<evidence type="ECO:0000256" key="13">
    <source>
        <dbReference type="RuleBase" id="RU367063"/>
    </source>
</evidence>
<keyword evidence="5 13" id="KW-0963">Cytoplasm</keyword>
<evidence type="ECO:0000256" key="1">
    <source>
        <dbReference type="ARBA" id="ARBA00004186"/>
    </source>
</evidence>
<dbReference type="GO" id="GO:0051301">
    <property type="term" value="P:cell division"/>
    <property type="evidence" value="ECO:0007669"/>
    <property type="project" value="UniProtKB-UniRule"/>
</dbReference>
<organism evidence="16">
    <name type="scientific">Sus scrofa</name>
    <name type="common">Pig</name>
    <dbReference type="NCBI Taxonomy" id="9823"/>
    <lineage>
        <taxon>Eukaryota</taxon>
        <taxon>Metazoa</taxon>
        <taxon>Chordata</taxon>
        <taxon>Craniata</taxon>
        <taxon>Vertebrata</taxon>
        <taxon>Euteleostomi</taxon>
        <taxon>Mammalia</taxon>
        <taxon>Eutheria</taxon>
        <taxon>Laurasiatheria</taxon>
        <taxon>Artiodactyla</taxon>
        <taxon>Suina</taxon>
        <taxon>Suidae</taxon>
        <taxon>Sus</taxon>
    </lineage>
</organism>
<dbReference type="Pfam" id="PF00307">
    <property type="entry name" value="CH"/>
    <property type="match status" value="1"/>
</dbReference>
<dbReference type="EMBL" id="DQIR01186841">
    <property type="protein sequence ID" value="HDB42318.1"/>
    <property type="molecule type" value="Transcribed_RNA"/>
</dbReference>
<protein>
    <recommendedName>
        <fullName evidence="4 13">Cytospin-A</fullName>
    </recommendedName>
</protein>
<dbReference type="CTD" id="23384"/>
<dbReference type="SUPFAM" id="SSF47576">
    <property type="entry name" value="Calponin-homology domain, CH-domain"/>
    <property type="match status" value="1"/>
</dbReference>
<dbReference type="InterPro" id="IPR001715">
    <property type="entry name" value="CH_dom"/>
</dbReference>
<dbReference type="PROSITE" id="PS50021">
    <property type="entry name" value="CH"/>
    <property type="match status" value="1"/>
</dbReference>
<accession>A0A4X1V4F2</accession>
<dbReference type="KEGG" id="ssc:100519740"/>
<feature type="region of interest" description="Disordered" evidence="15">
    <location>
        <begin position="215"/>
        <end position="239"/>
    </location>
</feature>
<feature type="compositionally biased region" description="Low complexity" evidence="15">
    <location>
        <begin position="80"/>
        <end position="90"/>
    </location>
</feature>
<evidence type="ECO:0000256" key="9">
    <source>
        <dbReference type="ARBA" id="ARBA00023054"/>
    </source>
</evidence>
<evidence type="ECO:0000256" key="11">
    <source>
        <dbReference type="ARBA" id="ARBA00023306"/>
    </source>
</evidence>
<feature type="compositionally biased region" description="Low complexity" evidence="15">
    <location>
        <begin position="99"/>
        <end position="119"/>
    </location>
</feature>
<name>A0A4X1V4F2_PIG</name>
<keyword evidence="9 14" id="KW-0175">Coiled coil</keyword>
<evidence type="ECO:0000256" key="7">
    <source>
        <dbReference type="ARBA" id="ARBA00022868"/>
    </source>
</evidence>
<feature type="region of interest" description="Disordered" evidence="15">
    <location>
        <begin position="294"/>
        <end position="391"/>
    </location>
</feature>
<keyword evidence="7 13" id="KW-0303">Gap junction</keyword>
<evidence type="ECO:0000256" key="14">
    <source>
        <dbReference type="SAM" id="Coils"/>
    </source>
</evidence>
<keyword evidence="6 13" id="KW-0132">Cell division</keyword>
<keyword evidence="11 13" id="KW-0131">Cell cycle</keyword>
<dbReference type="PANTHER" id="PTHR23167:SF18">
    <property type="entry name" value="CYTOSPIN-A"/>
    <property type="match status" value="1"/>
</dbReference>
<feature type="compositionally biased region" description="Basic and acidic residues" evidence="15">
    <location>
        <begin position="120"/>
        <end position="131"/>
    </location>
</feature>
<evidence type="ECO:0000313" key="16">
    <source>
        <dbReference type="EMBL" id="HDB42318.1"/>
    </source>
</evidence>
<evidence type="ECO:0000256" key="6">
    <source>
        <dbReference type="ARBA" id="ARBA00022618"/>
    </source>
</evidence>
<feature type="coiled-coil region" evidence="14">
    <location>
        <begin position="244"/>
        <end position="271"/>
    </location>
</feature>
<dbReference type="AlphaFoldDB" id="A0A4X1V4F2"/>
<feature type="compositionally biased region" description="Basic and acidic residues" evidence="15">
    <location>
        <begin position="215"/>
        <end position="232"/>
    </location>
</feature>
<reference evidence="16" key="1">
    <citation type="journal article" date="2019" name="PeerJ">
        <title>Genes of the pig, Sus scrofa, reconstructed with EvidentialGene.</title>
        <authorList>
            <person name="Gilbert D.G."/>
        </authorList>
    </citation>
    <scope>NUCLEOTIDE SEQUENCE</scope>
</reference>
<dbReference type="GO" id="GO:0005819">
    <property type="term" value="C:spindle"/>
    <property type="evidence" value="ECO:0007669"/>
    <property type="project" value="UniProtKB-SubCell"/>
</dbReference>
<comment type="subunit">
    <text evidence="3 13">May interact with both microtubules and actin cytoskeleton.</text>
</comment>
<evidence type="ECO:0000256" key="2">
    <source>
        <dbReference type="ARBA" id="ARBA00009452"/>
    </source>
</evidence>
<evidence type="ECO:0000256" key="8">
    <source>
        <dbReference type="ARBA" id="ARBA00022949"/>
    </source>
</evidence>
<dbReference type="RefSeq" id="XP_005670950.1">
    <property type="nucleotide sequence ID" value="XM_005670893.3"/>
</dbReference>
<dbReference type="InterPro" id="IPR036872">
    <property type="entry name" value="CH_dom_sf"/>
</dbReference>